<evidence type="ECO:0000259" key="3">
    <source>
        <dbReference type="Pfam" id="PF23658"/>
    </source>
</evidence>
<dbReference type="SUPFAM" id="SSF52096">
    <property type="entry name" value="ClpP/crotonase"/>
    <property type="match status" value="1"/>
</dbReference>
<accession>A0AAV9QJK7</accession>
<evidence type="ECO:0008006" key="6">
    <source>
        <dbReference type="Google" id="ProtNLM"/>
    </source>
</evidence>
<evidence type="ECO:0000313" key="5">
    <source>
        <dbReference type="Proteomes" id="UP001345827"/>
    </source>
</evidence>
<dbReference type="InterPro" id="IPR029045">
    <property type="entry name" value="ClpP/crotonase-like_dom_sf"/>
</dbReference>
<feature type="domain" description="Tail specific protease" evidence="2">
    <location>
        <begin position="384"/>
        <end position="536"/>
    </location>
</feature>
<dbReference type="EMBL" id="JAXLQG010000001">
    <property type="protein sequence ID" value="KAK5545341.1"/>
    <property type="molecule type" value="Genomic_DNA"/>
</dbReference>
<comment type="caution">
    <text evidence="4">The sequence shown here is derived from an EMBL/GenBank/DDBJ whole genome shotgun (WGS) entry which is preliminary data.</text>
</comment>
<organism evidence="4 5">
    <name type="scientific">Vermiconidia calcicola</name>
    <dbReference type="NCBI Taxonomy" id="1690605"/>
    <lineage>
        <taxon>Eukaryota</taxon>
        <taxon>Fungi</taxon>
        <taxon>Dikarya</taxon>
        <taxon>Ascomycota</taxon>
        <taxon>Pezizomycotina</taxon>
        <taxon>Dothideomycetes</taxon>
        <taxon>Dothideomycetidae</taxon>
        <taxon>Mycosphaerellales</taxon>
        <taxon>Extremaceae</taxon>
        <taxon>Vermiconidia</taxon>
    </lineage>
</organism>
<dbReference type="InterPro" id="IPR052766">
    <property type="entry name" value="S41A_metabolite_peptidase"/>
</dbReference>
<feature type="domain" description="CPAF-like PDZ" evidence="3">
    <location>
        <begin position="184"/>
        <end position="303"/>
    </location>
</feature>
<evidence type="ECO:0000256" key="1">
    <source>
        <dbReference type="SAM" id="SignalP"/>
    </source>
</evidence>
<keyword evidence="1" id="KW-0732">Signal</keyword>
<dbReference type="PANTHER" id="PTHR37049:SF4">
    <property type="entry name" value="RHODANESE DOMAIN-CONTAINING PROTEIN"/>
    <property type="match status" value="1"/>
</dbReference>
<dbReference type="PANTHER" id="PTHR37049">
    <property type="entry name" value="PEPTIDASE S41 FAMILY PROTEIN"/>
    <property type="match status" value="1"/>
</dbReference>
<dbReference type="Proteomes" id="UP001345827">
    <property type="component" value="Unassembled WGS sequence"/>
</dbReference>
<reference evidence="4 5" key="1">
    <citation type="submission" date="2023-06" db="EMBL/GenBank/DDBJ databases">
        <title>Black Yeasts Isolated from many extreme environments.</title>
        <authorList>
            <person name="Coleine C."/>
            <person name="Stajich J.E."/>
            <person name="Selbmann L."/>
        </authorList>
    </citation>
    <scope>NUCLEOTIDE SEQUENCE [LARGE SCALE GENOMIC DNA]</scope>
    <source>
        <strain evidence="4 5">CCFEE 5887</strain>
    </source>
</reference>
<feature type="chain" id="PRO_5043855255" description="Tail specific protease domain-containing protein" evidence="1">
    <location>
        <begin position="23"/>
        <end position="851"/>
    </location>
</feature>
<dbReference type="InterPro" id="IPR056186">
    <property type="entry name" value="PDZ_CPAF-rel"/>
</dbReference>
<dbReference type="GO" id="GO:0008236">
    <property type="term" value="F:serine-type peptidase activity"/>
    <property type="evidence" value="ECO:0007669"/>
    <property type="project" value="InterPro"/>
</dbReference>
<dbReference type="Gene3D" id="3.90.226.10">
    <property type="entry name" value="2-enoyl-CoA Hydratase, Chain A, domain 1"/>
    <property type="match status" value="1"/>
</dbReference>
<proteinExistence type="predicted"/>
<dbReference type="InterPro" id="IPR005151">
    <property type="entry name" value="Tail-specific_protease"/>
</dbReference>
<protein>
    <recommendedName>
        <fullName evidence="6">Tail specific protease domain-containing protein</fullName>
    </recommendedName>
</protein>
<dbReference type="AlphaFoldDB" id="A0AAV9QJK7"/>
<sequence>MVSALGRACALAGLCFAHLGAASTITALANALKPRATPTSTNIACGYASSASQSYLSSHPSGKCIATWTATAVEIPADLAYQCLKSVPNYQEPAIRLIDSLRTYLEFQSTIEYLQDPPSGFLFPAVDLYGELDKIRENVFGEQYESEYDMQLEITALLNTARDGHLSWQADLLGAFTFLRGGGSNLGLVSVSEDGIESPQVYLASDLVANNVGLTKVQPVTVYTPSPVESIDGMDVVTFLLKQSMVGLSQDPDALWNQNFFQIGNRGTRNFVAPIYYPGPVTNVTFCNGSTHQITNVARVNFPLDGIATGEEAYAAFCPGALASASASASATAAASSDALSTAIASSTEAPPSSPTIPLYPYPAIKHSANSVAGYYLNDTGYTDVAVLQVQNFEAADEDPLTYSMEFQAVVQKFLNAAVKTGRRKLIIDLQGNPGGHVDLGTDLFAQLFPSIPPNSKSNMRDHLGFWILGNVASSNATAATKTSDGGEDELVSELTYMPLSYQSVVTDNLKDFSDFNDFYGPNELYGGNFSSFFQNNYTDSSASDFDGTGIIVTGTNNRTNFRQPFAAQDIVVIYDGYCASTCTVVSEYLKSLAGVQFIALGGRPQSGPMQAVGGVKGTQVFQFVPNLYQWLDLWESPENNLLGLANGTIWDNFTLDPILRSQVGVTDAGTGGGVNGRNHFRFGDESETPLQFVYEAADCRMWWTREMLYDPVFLWKRVASMAFTERKGTQFNSKYCVQGSTGHPTSISGGWRNGTLGPQAPPANASASVEGWKLTGRPLGQNDQGGRVDTGVGVGVSGGTSSNIKVENNAVESLADSSPGLSSMKQACASYTGDKWLVILVCNALGVKMD</sequence>
<feature type="signal peptide" evidence="1">
    <location>
        <begin position="1"/>
        <end position="22"/>
    </location>
</feature>
<evidence type="ECO:0000313" key="4">
    <source>
        <dbReference type="EMBL" id="KAK5545341.1"/>
    </source>
</evidence>
<gene>
    <name evidence="4" type="ORF">LTR25_000348</name>
</gene>
<dbReference type="Pfam" id="PF03572">
    <property type="entry name" value="Peptidase_S41"/>
    <property type="match status" value="1"/>
</dbReference>
<dbReference type="GO" id="GO:0006508">
    <property type="term" value="P:proteolysis"/>
    <property type="evidence" value="ECO:0007669"/>
    <property type="project" value="InterPro"/>
</dbReference>
<keyword evidence="5" id="KW-1185">Reference proteome</keyword>
<evidence type="ECO:0000259" key="2">
    <source>
        <dbReference type="Pfam" id="PF03572"/>
    </source>
</evidence>
<name>A0AAV9QJK7_9PEZI</name>
<dbReference type="Pfam" id="PF23658">
    <property type="entry name" value="PDZ_CPAF_rel"/>
    <property type="match status" value="1"/>
</dbReference>